<feature type="region of interest" description="Disordered" evidence="1">
    <location>
        <begin position="170"/>
        <end position="194"/>
    </location>
</feature>
<dbReference type="PANTHER" id="PTHR35043">
    <property type="entry name" value="TRANSCRIPTION FACTOR DOMAIN-CONTAINING PROTEIN"/>
    <property type="match status" value="1"/>
</dbReference>
<evidence type="ECO:0000313" key="2">
    <source>
        <dbReference type="EMBL" id="KAE9399689.1"/>
    </source>
</evidence>
<protein>
    <submittedName>
        <fullName evidence="2">Uncharacterized protein</fullName>
    </submittedName>
</protein>
<reference evidence="2" key="1">
    <citation type="journal article" date="2019" name="Environ. Microbiol.">
        <title>Fungal ecological strategies reflected in gene transcription - a case study of two litter decomposers.</title>
        <authorList>
            <person name="Barbi F."/>
            <person name="Kohler A."/>
            <person name="Barry K."/>
            <person name="Baskaran P."/>
            <person name="Daum C."/>
            <person name="Fauchery L."/>
            <person name="Ihrmark K."/>
            <person name="Kuo A."/>
            <person name="LaButti K."/>
            <person name="Lipzen A."/>
            <person name="Morin E."/>
            <person name="Grigoriev I.V."/>
            <person name="Henrissat B."/>
            <person name="Lindahl B."/>
            <person name="Martin F."/>
        </authorList>
    </citation>
    <scope>NUCLEOTIDE SEQUENCE</scope>
    <source>
        <strain evidence="2">JB14</strain>
    </source>
</reference>
<organism evidence="2 3">
    <name type="scientific">Gymnopus androsaceus JB14</name>
    <dbReference type="NCBI Taxonomy" id="1447944"/>
    <lineage>
        <taxon>Eukaryota</taxon>
        <taxon>Fungi</taxon>
        <taxon>Dikarya</taxon>
        <taxon>Basidiomycota</taxon>
        <taxon>Agaricomycotina</taxon>
        <taxon>Agaricomycetes</taxon>
        <taxon>Agaricomycetidae</taxon>
        <taxon>Agaricales</taxon>
        <taxon>Marasmiineae</taxon>
        <taxon>Omphalotaceae</taxon>
        <taxon>Gymnopus</taxon>
    </lineage>
</organism>
<accession>A0A6A4HMK1</accession>
<dbReference type="PANTHER" id="PTHR35043:SF7">
    <property type="entry name" value="TRANSCRIPTION FACTOR DOMAIN-CONTAINING PROTEIN"/>
    <property type="match status" value="1"/>
</dbReference>
<proteinExistence type="predicted"/>
<dbReference type="OrthoDB" id="9451547at2759"/>
<dbReference type="AlphaFoldDB" id="A0A6A4HMK1"/>
<evidence type="ECO:0000256" key="1">
    <source>
        <dbReference type="SAM" id="MobiDB-lite"/>
    </source>
</evidence>
<keyword evidence="3" id="KW-1185">Reference proteome</keyword>
<gene>
    <name evidence="2" type="ORF">BT96DRAFT_1101696</name>
</gene>
<dbReference type="Proteomes" id="UP000799118">
    <property type="component" value="Unassembled WGS sequence"/>
</dbReference>
<evidence type="ECO:0000313" key="3">
    <source>
        <dbReference type="Proteomes" id="UP000799118"/>
    </source>
</evidence>
<name>A0A6A4HMK1_9AGAR</name>
<dbReference type="EMBL" id="ML769466">
    <property type="protein sequence ID" value="KAE9399689.1"/>
    <property type="molecule type" value="Genomic_DNA"/>
</dbReference>
<sequence length="273" mass="30634">MYMDSSASQSLIAPEIVVVWATSQFFSSRRAVTTLRQFSACSDWTLTHGMFLIMGGFMLTDPSGNHLGVLQDTDLEYLLPRKLVSFPRISSSEIMDRSKADALAKTLALVQTTWFMVQIISRAVQRLPITELELTTIAFAFLNVLRYAFWLQKPQNVRYPILVQLLQRSSDPVQNDRGEDTASLPNDPEDSNVGIVENGTSVIQRQPILAPYLQDNNPVQNDLNENTTFVWPDDPEETGLGTDESGASFIEQRPIFLQDNDPAEFILPPPSHI</sequence>